<dbReference type="PROSITE" id="PS50968">
    <property type="entry name" value="BIOTINYL_LIPOYL"/>
    <property type="match status" value="1"/>
</dbReference>
<dbReference type="PROSITE" id="PS00189">
    <property type="entry name" value="LIPOYL"/>
    <property type="match status" value="1"/>
</dbReference>
<evidence type="ECO:0000313" key="7">
    <source>
        <dbReference type="EMBL" id="KAF5873866.1"/>
    </source>
</evidence>
<keyword evidence="7" id="KW-0670">Pyruvate</keyword>
<evidence type="ECO:0000256" key="3">
    <source>
        <dbReference type="ARBA" id="ARBA00022946"/>
    </source>
</evidence>
<dbReference type="FunFam" id="2.40.50.100:FF:000010">
    <property type="entry name" value="Acetyltransferase component of pyruvate dehydrogenase complex"/>
    <property type="match status" value="1"/>
</dbReference>
<dbReference type="InterPro" id="IPR004167">
    <property type="entry name" value="PSBD"/>
</dbReference>
<keyword evidence="3" id="KW-0809">Transit peptide</keyword>
<reference evidence="7 8" key="1">
    <citation type="journal article" date="2020" name="Phytopathology">
        <title>A high-quality genome resource of Botrytis fragariae, a new and rapidly spreading fungal pathogen causing strawberry gray mold in the U.S.A.</title>
        <authorList>
            <person name="Wu Y."/>
            <person name="Saski C.A."/>
            <person name="Schnabel G."/>
            <person name="Xiao S."/>
            <person name="Hu M."/>
        </authorList>
    </citation>
    <scope>NUCLEOTIDE SEQUENCE [LARGE SCALE GENOMIC DNA]</scope>
    <source>
        <strain evidence="7 8">BVB16</strain>
    </source>
</reference>
<name>A0A8H6AUC0_9HELO</name>
<dbReference type="InterPro" id="IPR036625">
    <property type="entry name" value="E3-bd_dom_sf"/>
</dbReference>
<evidence type="ECO:0000259" key="5">
    <source>
        <dbReference type="PROSITE" id="PS50968"/>
    </source>
</evidence>
<dbReference type="OrthoDB" id="202158at2759"/>
<evidence type="ECO:0000256" key="1">
    <source>
        <dbReference type="ARBA" id="ARBA00007317"/>
    </source>
</evidence>
<dbReference type="GeneID" id="59259409"/>
<feature type="domain" description="Peripheral subunit-binding (PSBD)" evidence="6">
    <location>
        <begin position="250"/>
        <end position="290"/>
    </location>
</feature>
<evidence type="ECO:0000256" key="2">
    <source>
        <dbReference type="ARBA" id="ARBA00022823"/>
    </source>
</evidence>
<accession>A0A8H6AUC0</accession>
<gene>
    <name evidence="7" type="ORF">Bfra_005333</name>
</gene>
<dbReference type="PANTHER" id="PTHR23151">
    <property type="entry name" value="DIHYDROLIPOAMIDE ACETYL/SUCCINYL-TRANSFERASE-RELATED"/>
    <property type="match status" value="1"/>
</dbReference>
<dbReference type="Gene3D" id="2.40.50.100">
    <property type="match status" value="1"/>
</dbReference>
<feature type="compositionally biased region" description="Low complexity" evidence="4">
    <location>
        <begin position="210"/>
        <end position="219"/>
    </location>
</feature>
<protein>
    <submittedName>
        <fullName evidence="7">Putative pyruvate dehydrogenase protein x component protein</fullName>
    </submittedName>
</protein>
<comment type="caution">
    <text evidence="7">The sequence shown here is derived from an EMBL/GenBank/DDBJ whole genome shotgun (WGS) entry which is preliminary data.</text>
</comment>
<dbReference type="SUPFAM" id="SSF51230">
    <property type="entry name" value="Single hybrid motif"/>
    <property type="match status" value="1"/>
</dbReference>
<dbReference type="Proteomes" id="UP000531561">
    <property type="component" value="Unassembled WGS sequence"/>
</dbReference>
<dbReference type="InterPro" id="IPR000089">
    <property type="entry name" value="Biotin_lipoyl"/>
</dbReference>
<evidence type="ECO:0000259" key="6">
    <source>
        <dbReference type="PROSITE" id="PS51826"/>
    </source>
</evidence>
<dbReference type="GO" id="GO:0045254">
    <property type="term" value="C:pyruvate dehydrogenase complex"/>
    <property type="evidence" value="ECO:0007669"/>
    <property type="project" value="InterPro"/>
</dbReference>
<keyword evidence="2" id="KW-0450">Lipoyl</keyword>
<feature type="domain" description="Lipoyl-binding" evidence="5">
    <location>
        <begin position="106"/>
        <end position="182"/>
    </location>
</feature>
<dbReference type="InterPro" id="IPR011053">
    <property type="entry name" value="Single_hybrid_motif"/>
</dbReference>
<dbReference type="GO" id="GO:0004742">
    <property type="term" value="F:dihydrolipoyllysine-residue acetyltransferase activity"/>
    <property type="evidence" value="ECO:0007669"/>
    <property type="project" value="TreeGrafter"/>
</dbReference>
<evidence type="ECO:0000313" key="8">
    <source>
        <dbReference type="Proteomes" id="UP000531561"/>
    </source>
</evidence>
<dbReference type="Pfam" id="PF00364">
    <property type="entry name" value="Biotin_lipoyl"/>
    <property type="match status" value="1"/>
</dbReference>
<dbReference type="PROSITE" id="PS51826">
    <property type="entry name" value="PSBD"/>
    <property type="match status" value="1"/>
</dbReference>
<keyword evidence="8" id="KW-1185">Reference proteome</keyword>
<proteinExistence type="inferred from homology"/>
<sequence>MKSEPRASSSGREKLLIGGSAKLFNPVNWPSVYPPEISHLLISTSQEYLRLLLISSRNSQLSFISAIVSMASFATACRVSARLTARGLRQDATARGLRTSAACLAAQNFTMPALSPTMTEGNIAKWNVKEGDSFAAGDVLLEIETDKASMDVEAQDDGIMAKITMGDGSKGIKVGTRIGVLAESGDDLSSLEIPADDSAAPPSPKEEVSKPSPTKSSESQAEAPPTSKPFTETSVPAKKSSGKAKKQTYPLLPSVEHLIHARGLDASDIEKMVPSGPNNRLLKGDVLAYLGSISSSYPTELSQKIAKLSYLDLSNIKIAPPKAVKPAKKDAPAPKPITFHRVAHTVSMKAAVEVQQRIQSTLGVFIPLSTFIERAADVANDDLPRPKNYKPTSDELFDSVLGLDKVNSANGVRGNFLPESGAALRQGAQALQSSKKNNNIDVYDFLSGVTRTAPVKRSAPKSESIAADEFWVTIPETDMEAASIFMQRFKLVLEQEPGRLIL</sequence>
<dbReference type="SUPFAM" id="SSF47005">
    <property type="entry name" value="Peripheral subunit-binding domain of 2-oxo acid dehydrogenase complex"/>
    <property type="match status" value="1"/>
</dbReference>
<dbReference type="GO" id="GO:0006086">
    <property type="term" value="P:pyruvate decarboxylation to acetyl-CoA"/>
    <property type="evidence" value="ECO:0007669"/>
    <property type="project" value="InterPro"/>
</dbReference>
<dbReference type="AlphaFoldDB" id="A0A8H6AUC0"/>
<dbReference type="InterPro" id="IPR003016">
    <property type="entry name" value="2-oxoA_DH_lipoyl-BS"/>
</dbReference>
<organism evidence="7 8">
    <name type="scientific">Botrytis fragariae</name>
    <dbReference type="NCBI Taxonomy" id="1964551"/>
    <lineage>
        <taxon>Eukaryota</taxon>
        <taxon>Fungi</taxon>
        <taxon>Dikarya</taxon>
        <taxon>Ascomycota</taxon>
        <taxon>Pezizomycotina</taxon>
        <taxon>Leotiomycetes</taxon>
        <taxon>Helotiales</taxon>
        <taxon>Sclerotiniaceae</taxon>
        <taxon>Botrytis</taxon>
    </lineage>
</organism>
<dbReference type="PANTHER" id="PTHR23151:SF82">
    <property type="entry name" value="PYRUVATE DEHYDROGENASE COMPLEX PROTEIN X COMPONENT, MITOCHONDRIAL"/>
    <property type="match status" value="1"/>
</dbReference>
<dbReference type="EMBL" id="JABFCT010000008">
    <property type="protein sequence ID" value="KAF5873866.1"/>
    <property type="molecule type" value="Genomic_DNA"/>
</dbReference>
<dbReference type="RefSeq" id="XP_037192812.1">
    <property type="nucleotide sequence ID" value="XM_037335717.1"/>
</dbReference>
<evidence type="ECO:0000256" key="4">
    <source>
        <dbReference type="SAM" id="MobiDB-lite"/>
    </source>
</evidence>
<dbReference type="InterPro" id="IPR045257">
    <property type="entry name" value="E2/Pdx1"/>
</dbReference>
<dbReference type="Gene3D" id="4.10.320.10">
    <property type="entry name" value="E3-binding domain"/>
    <property type="match status" value="1"/>
</dbReference>
<dbReference type="CDD" id="cd06849">
    <property type="entry name" value="lipoyl_domain"/>
    <property type="match status" value="1"/>
</dbReference>
<comment type="similarity">
    <text evidence="1">Belongs to the 2-oxoacid dehydrogenase family.</text>
</comment>
<feature type="region of interest" description="Disordered" evidence="4">
    <location>
        <begin position="188"/>
        <end position="247"/>
    </location>
</feature>